<reference evidence="1" key="2">
    <citation type="journal article" date="2015" name="Data Brief">
        <title>Shoot transcriptome of the giant reed, Arundo donax.</title>
        <authorList>
            <person name="Barrero R.A."/>
            <person name="Guerrero F.D."/>
            <person name="Moolhuijzen P."/>
            <person name="Goolsby J.A."/>
            <person name="Tidwell J."/>
            <person name="Bellgard S.E."/>
            <person name="Bellgard M.I."/>
        </authorList>
    </citation>
    <scope>NUCLEOTIDE SEQUENCE</scope>
    <source>
        <tissue evidence="1">Shoot tissue taken approximately 20 cm above the soil surface</tissue>
    </source>
</reference>
<dbReference type="AlphaFoldDB" id="A0A0A8ZQF9"/>
<protein>
    <submittedName>
        <fullName evidence="1">Uncharacterized protein</fullName>
    </submittedName>
</protein>
<proteinExistence type="predicted"/>
<organism evidence="1">
    <name type="scientific">Arundo donax</name>
    <name type="common">Giant reed</name>
    <name type="synonym">Donax arundinaceus</name>
    <dbReference type="NCBI Taxonomy" id="35708"/>
    <lineage>
        <taxon>Eukaryota</taxon>
        <taxon>Viridiplantae</taxon>
        <taxon>Streptophyta</taxon>
        <taxon>Embryophyta</taxon>
        <taxon>Tracheophyta</taxon>
        <taxon>Spermatophyta</taxon>
        <taxon>Magnoliopsida</taxon>
        <taxon>Liliopsida</taxon>
        <taxon>Poales</taxon>
        <taxon>Poaceae</taxon>
        <taxon>PACMAD clade</taxon>
        <taxon>Arundinoideae</taxon>
        <taxon>Arundineae</taxon>
        <taxon>Arundo</taxon>
    </lineage>
</organism>
<sequence length="34" mass="4014">MNKSLTHQFHIPCICHWVNKLIHHFVASSALDER</sequence>
<dbReference type="EMBL" id="GBRH01256864">
    <property type="protein sequence ID" value="JAD41031.1"/>
    <property type="molecule type" value="Transcribed_RNA"/>
</dbReference>
<reference evidence="1" key="1">
    <citation type="submission" date="2014-09" db="EMBL/GenBank/DDBJ databases">
        <authorList>
            <person name="Magalhaes I.L.F."/>
            <person name="Oliveira U."/>
            <person name="Santos F.R."/>
            <person name="Vidigal T.H.D.A."/>
            <person name="Brescovit A.D."/>
            <person name="Santos A.J."/>
        </authorList>
    </citation>
    <scope>NUCLEOTIDE SEQUENCE</scope>
    <source>
        <tissue evidence="1">Shoot tissue taken approximately 20 cm above the soil surface</tissue>
    </source>
</reference>
<accession>A0A0A8ZQF9</accession>
<name>A0A0A8ZQF9_ARUDO</name>
<evidence type="ECO:0000313" key="1">
    <source>
        <dbReference type="EMBL" id="JAD41031.1"/>
    </source>
</evidence>